<gene>
    <name evidence="6" type="ORF">QIS96_21850</name>
</gene>
<proteinExistence type="predicted"/>
<dbReference type="InterPro" id="IPR045170">
    <property type="entry name" value="MTOX"/>
</dbReference>
<dbReference type="Proteomes" id="UP001223978">
    <property type="component" value="Unassembled WGS sequence"/>
</dbReference>
<comment type="caution">
    <text evidence="6">The sequence shown here is derived from an EMBL/GenBank/DDBJ whole genome shotgun (WGS) entry which is preliminary data.</text>
</comment>
<keyword evidence="7" id="KW-1185">Reference proteome</keyword>
<keyword evidence="2" id="KW-0285">Flavoprotein</keyword>
<keyword evidence="4" id="KW-0560">Oxidoreductase</keyword>
<feature type="domain" description="FAD dependent oxidoreductase" evidence="5">
    <location>
        <begin position="8"/>
        <end position="356"/>
    </location>
</feature>
<dbReference type="Pfam" id="PF01266">
    <property type="entry name" value="DAO"/>
    <property type="match status" value="1"/>
</dbReference>
<dbReference type="SUPFAM" id="SSF54373">
    <property type="entry name" value="FAD-linked reductases, C-terminal domain"/>
    <property type="match status" value="1"/>
</dbReference>
<dbReference type="InterPro" id="IPR036188">
    <property type="entry name" value="FAD/NAD-bd_sf"/>
</dbReference>
<dbReference type="PANTHER" id="PTHR10961">
    <property type="entry name" value="PEROXISOMAL SARCOSINE OXIDASE"/>
    <property type="match status" value="1"/>
</dbReference>
<organism evidence="6 7">
    <name type="scientific">Streptomyces cavernicola</name>
    <dbReference type="NCBI Taxonomy" id="3043613"/>
    <lineage>
        <taxon>Bacteria</taxon>
        <taxon>Bacillati</taxon>
        <taxon>Actinomycetota</taxon>
        <taxon>Actinomycetes</taxon>
        <taxon>Kitasatosporales</taxon>
        <taxon>Streptomycetaceae</taxon>
        <taxon>Streptomyces</taxon>
    </lineage>
</organism>
<dbReference type="InterPro" id="IPR006076">
    <property type="entry name" value="FAD-dep_OxRdtase"/>
</dbReference>
<dbReference type="RefSeq" id="WP_282544374.1">
    <property type="nucleotide sequence ID" value="NZ_JASCIQ010000023.1"/>
</dbReference>
<dbReference type="Gene3D" id="3.50.50.60">
    <property type="entry name" value="FAD/NAD(P)-binding domain"/>
    <property type="match status" value="1"/>
</dbReference>
<evidence type="ECO:0000256" key="1">
    <source>
        <dbReference type="ARBA" id="ARBA00001974"/>
    </source>
</evidence>
<evidence type="ECO:0000256" key="4">
    <source>
        <dbReference type="ARBA" id="ARBA00023002"/>
    </source>
</evidence>
<dbReference type="PANTHER" id="PTHR10961:SF7">
    <property type="entry name" value="FAD DEPENDENT OXIDOREDUCTASE DOMAIN-CONTAINING PROTEIN"/>
    <property type="match status" value="1"/>
</dbReference>
<evidence type="ECO:0000256" key="3">
    <source>
        <dbReference type="ARBA" id="ARBA00022827"/>
    </source>
</evidence>
<protein>
    <submittedName>
        <fullName evidence="6">FAD-dependent oxidoreductase</fullName>
    </submittedName>
</protein>
<dbReference type="Gene3D" id="3.30.9.10">
    <property type="entry name" value="D-Amino Acid Oxidase, subunit A, domain 2"/>
    <property type="match status" value="1"/>
</dbReference>
<evidence type="ECO:0000256" key="2">
    <source>
        <dbReference type="ARBA" id="ARBA00022630"/>
    </source>
</evidence>
<name>A0ABT6SEN4_9ACTN</name>
<sequence length="386" mass="42137">MDVDHSQYVVVGAGLAGAATAWQLAAAGHEVTIVERGTPADEAGSSHGSARIFRYAYPSEFYTRLVTRSRALWSQLEAASAQTLITSTGAVDWGLERDPAALTAVLEQVGIEHELLSQDEATARWPQFNFETKVLWHPQAGVIDSERSVEAMVVQAQRNGARLLTDWDLTAVERRGHGYTLRSADGRRIDAERVVIAAGGWLPKLLDLLPLPSAFRAGLPHIEVRQEQAYHFRYRENHRWPTFIHKNLQIQTYGLPGGRDADFQGQKVAEFNGGKLLHSAADQDGTVDAKNRDRVINYVRRHHPGLDPKPYAETTCLFTNTPNEHFVLDRCEGLTILSPCSGHGAKFAPLIGALAAGVATAADATAGRTLVPEPFLTGTTHAGATR</sequence>
<evidence type="ECO:0000313" key="7">
    <source>
        <dbReference type="Proteomes" id="UP001223978"/>
    </source>
</evidence>
<accession>A0ABT6SEN4</accession>
<comment type="cofactor">
    <cofactor evidence="1">
        <name>FAD</name>
        <dbReference type="ChEBI" id="CHEBI:57692"/>
    </cofactor>
</comment>
<evidence type="ECO:0000259" key="5">
    <source>
        <dbReference type="Pfam" id="PF01266"/>
    </source>
</evidence>
<reference evidence="6 7" key="1">
    <citation type="submission" date="2023-05" db="EMBL/GenBank/DDBJ databases">
        <title>Draft genome sequence of Streptomyces sp. B-S-A6 isolated from a cave soil in Thailand.</title>
        <authorList>
            <person name="Chamroensaksri N."/>
            <person name="Muangham S."/>
        </authorList>
    </citation>
    <scope>NUCLEOTIDE SEQUENCE [LARGE SCALE GENOMIC DNA]</scope>
    <source>
        <strain evidence="6 7">B-S-A6</strain>
    </source>
</reference>
<dbReference type="SUPFAM" id="SSF51905">
    <property type="entry name" value="FAD/NAD(P)-binding domain"/>
    <property type="match status" value="1"/>
</dbReference>
<keyword evidence="3" id="KW-0274">FAD</keyword>
<evidence type="ECO:0000313" key="6">
    <source>
        <dbReference type="EMBL" id="MDI3406440.1"/>
    </source>
</evidence>
<dbReference type="EMBL" id="JASCIQ010000023">
    <property type="protein sequence ID" value="MDI3406440.1"/>
    <property type="molecule type" value="Genomic_DNA"/>
</dbReference>